<organism evidence="3 4">
    <name type="scientific">Sphagnum jensenii</name>
    <dbReference type="NCBI Taxonomy" id="128206"/>
    <lineage>
        <taxon>Eukaryota</taxon>
        <taxon>Viridiplantae</taxon>
        <taxon>Streptophyta</taxon>
        <taxon>Embryophyta</taxon>
        <taxon>Bryophyta</taxon>
        <taxon>Sphagnophytina</taxon>
        <taxon>Sphagnopsida</taxon>
        <taxon>Sphagnales</taxon>
        <taxon>Sphagnaceae</taxon>
        <taxon>Sphagnum</taxon>
    </lineage>
</organism>
<feature type="chain" id="PRO_5046695278" evidence="2">
    <location>
        <begin position="33"/>
        <end position="284"/>
    </location>
</feature>
<keyword evidence="2" id="KW-0732">Signal</keyword>
<sequence length="284" mass="30547">MKTSSGTVNGKWSLSLCPHILWLASTIFETAAVPSSDNDDDDDDDDDGESLMVQFDLDSDKKRIPLGSSSSPELPPPKGLSQEQVALAAATTDDDKLRPESDYVKEEHFSRVSSCTSHMQEELLQMSWSEPLPSGIGHAVVDYSDEHEIGNKSLSYALAPAAKAGLQLDFGRTGRGPLLGSSCLSTPSSLPIIVSQSSSLQLLFGEELCHNQVCEGNESGGVAATACLFDNAEQQQQQQVWSSAGGLERTNLELEFPDSNADMQNVELEKRKSSATLLGDGCYE</sequence>
<reference evidence="3" key="1">
    <citation type="submission" date="2024-02" db="EMBL/GenBank/DDBJ databases">
        <authorList>
            <consortium name="ELIXIR-Norway"/>
            <consortium name="Elixir Norway"/>
        </authorList>
    </citation>
    <scope>NUCLEOTIDE SEQUENCE</scope>
</reference>
<evidence type="ECO:0000313" key="3">
    <source>
        <dbReference type="EMBL" id="CAK9257936.1"/>
    </source>
</evidence>
<keyword evidence="4" id="KW-1185">Reference proteome</keyword>
<feature type="signal peptide" evidence="2">
    <location>
        <begin position="1"/>
        <end position="32"/>
    </location>
</feature>
<feature type="region of interest" description="Disordered" evidence="1">
    <location>
        <begin position="33"/>
        <end position="99"/>
    </location>
</feature>
<protein>
    <submittedName>
        <fullName evidence="3">Uncharacterized protein</fullName>
    </submittedName>
</protein>
<proteinExistence type="predicted"/>
<name>A0ABP0VVU9_9BRYO</name>
<evidence type="ECO:0000256" key="2">
    <source>
        <dbReference type="SAM" id="SignalP"/>
    </source>
</evidence>
<dbReference type="Proteomes" id="UP001497444">
    <property type="component" value="Chromosome 11"/>
</dbReference>
<feature type="compositionally biased region" description="Acidic residues" evidence="1">
    <location>
        <begin position="37"/>
        <end position="49"/>
    </location>
</feature>
<gene>
    <name evidence="3" type="ORF">CSSPJE1EN1_LOCUS3414</name>
</gene>
<dbReference type="EMBL" id="OZ020106">
    <property type="protein sequence ID" value="CAK9257936.1"/>
    <property type="molecule type" value="Genomic_DNA"/>
</dbReference>
<evidence type="ECO:0000256" key="1">
    <source>
        <dbReference type="SAM" id="MobiDB-lite"/>
    </source>
</evidence>
<accession>A0ABP0VVU9</accession>
<evidence type="ECO:0000313" key="4">
    <source>
        <dbReference type="Proteomes" id="UP001497444"/>
    </source>
</evidence>